<protein>
    <recommendedName>
        <fullName evidence="4">Squalene cyclase C-terminal domain-containing protein</fullName>
    </recommendedName>
</protein>
<comment type="caution">
    <text evidence="2">The sequence shown here is derived from an EMBL/GenBank/DDBJ whole genome shotgun (WGS) entry which is preliminary data.</text>
</comment>
<dbReference type="Proteomes" id="UP000034452">
    <property type="component" value="Unassembled WGS sequence"/>
</dbReference>
<feature type="compositionally biased region" description="Gly residues" evidence="1">
    <location>
        <begin position="221"/>
        <end position="233"/>
    </location>
</feature>
<name>A0A0G0T0T5_9BACT</name>
<proteinExistence type="predicted"/>
<evidence type="ECO:0000313" key="2">
    <source>
        <dbReference type="EMBL" id="KKR70663.1"/>
    </source>
</evidence>
<sequence>MGLFLSARGIVLAADVNLTIRDGANIIYTSSIPLQPTGTIQIQGHDLDANSVLSVLNDADILSDSFTITDLQYYDSMGSFYLKCINSSCDNWQYTVNNSYPWESIDQKILSGGENIYVYFGPQNKVVLSPENINTNETLTVTAQKYDYENNTWTTRTGVTIGVTQPNPDDPWTPIEIQTGSVDGNGQAVFSSIPVGSYDVGIKEDFYFPTEALTVTEASSGEGGGGSSGGGSSSGSRSKKIEGSVLGAETKIKFDLEKAFEFLISQQKEDGSFGENLYTDWTALALASGNYQNQVIKLIKYFEESKIESALLTDYERRALALMSLGLNPYNTNGVNYIGKIISSFDGKQFGDPQENNDDVFALIVLQNAGFSADEKMLASSVDFILSAQGENGSWNESADMTGATIEAFSPFTLNLTVKDALIKAKDYLKQKQKDNGGWNDSASSTAWVIEGILAMNEKIEDWKKSENTPLDFLATMQDIDGGIKNDNVKNKLWETAYVASALSGKTWNEIMQKFNKHEEGVVVIEKKILPKKQTAKKIVEKTENLNTGPITLPLNTTQPQPELEQKKGWFSRFWDSIFSVF</sequence>
<feature type="region of interest" description="Disordered" evidence="1">
    <location>
        <begin position="217"/>
        <end position="240"/>
    </location>
</feature>
<dbReference type="Gene3D" id="1.50.10.20">
    <property type="match status" value="2"/>
</dbReference>
<dbReference type="CDD" id="cd00688">
    <property type="entry name" value="ISOPREN_C2_like"/>
    <property type="match status" value="1"/>
</dbReference>
<accession>A0A0G0T0T5</accession>
<dbReference type="EMBL" id="LBZL01000002">
    <property type="protein sequence ID" value="KKR70663.1"/>
    <property type="molecule type" value="Genomic_DNA"/>
</dbReference>
<evidence type="ECO:0008006" key="4">
    <source>
        <dbReference type="Google" id="ProtNLM"/>
    </source>
</evidence>
<dbReference type="SUPFAM" id="SSF48239">
    <property type="entry name" value="Terpenoid cyclases/Protein prenyltransferases"/>
    <property type="match status" value="1"/>
</dbReference>
<gene>
    <name evidence="2" type="ORF">UU13_C0002G0008</name>
</gene>
<reference evidence="2 3" key="1">
    <citation type="journal article" date="2015" name="Nature">
        <title>rRNA introns, odd ribosomes, and small enigmatic genomes across a large radiation of phyla.</title>
        <authorList>
            <person name="Brown C.T."/>
            <person name="Hug L.A."/>
            <person name="Thomas B.C."/>
            <person name="Sharon I."/>
            <person name="Castelle C.J."/>
            <person name="Singh A."/>
            <person name="Wilkins M.J."/>
            <person name="Williams K.H."/>
            <person name="Banfield J.F."/>
        </authorList>
    </citation>
    <scope>NUCLEOTIDE SEQUENCE [LARGE SCALE GENOMIC DNA]</scope>
</reference>
<evidence type="ECO:0000313" key="3">
    <source>
        <dbReference type="Proteomes" id="UP000034452"/>
    </source>
</evidence>
<dbReference type="AlphaFoldDB" id="A0A0G0T0T5"/>
<evidence type="ECO:0000256" key="1">
    <source>
        <dbReference type="SAM" id="MobiDB-lite"/>
    </source>
</evidence>
<dbReference type="InterPro" id="IPR008930">
    <property type="entry name" value="Terpenoid_cyclase/PrenylTrfase"/>
</dbReference>
<organism evidence="2 3">
    <name type="scientific">Candidatus Nomurabacteria bacterium GW2011_GWB1_40_7</name>
    <dbReference type="NCBI Taxonomy" id="1618744"/>
    <lineage>
        <taxon>Bacteria</taxon>
        <taxon>Candidatus Nomuraibacteriota</taxon>
    </lineage>
</organism>